<dbReference type="InterPro" id="IPR036390">
    <property type="entry name" value="WH_DNA-bd_sf"/>
</dbReference>
<comment type="caution">
    <text evidence="6">The sequence shown here is derived from an EMBL/GenBank/DDBJ whole genome shotgun (WGS) entry which is preliminary data.</text>
</comment>
<dbReference type="Pfam" id="PF00126">
    <property type="entry name" value="HTH_1"/>
    <property type="match status" value="1"/>
</dbReference>
<dbReference type="SUPFAM" id="SSF53850">
    <property type="entry name" value="Periplasmic binding protein-like II"/>
    <property type="match status" value="1"/>
</dbReference>
<dbReference type="GO" id="GO:0003700">
    <property type="term" value="F:DNA-binding transcription factor activity"/>
    <property type="evidence" value="ECO:0007669"/>
    <property type="project" value="InterPro"/>
</dbReference>
<keyword evidence="2" id="KW-0805">Transcription regulation</keyword>
<proteinExistence type="inferred from homology"/>
<keyword evidence="4" id="KW-0804">Transcription</keyword>
<dbReference type="InterPro" id="IPR000847">
    <property type="entry name" value="LysR_HTH_N"/>
</dbReference>
<dbReference type="AlphaFoldDB" id="A0A3A8E2T8"/>
<dbReference type="Proteomes" id="UP000282388">
    <property type="component" value="Unassembled WGS sequence"/>
</dbReference>
<organism evidence="6 7">
    <name type="scientific">Acinetobacter tianfuensis</name>
    <dbReference type="NCBI Taxonomy" id="2419603"/>
    <lineage>
        <taxon>Bacteria</taxon>
        <taxon>Pseudomonadati</taxon>
        <taxon>Pseudomonadota</taxon>
        <taxon>Gammaproteobacteria</taxon>
        <taxon>Moraxellales</taxon>
        <taxon>Moraxellaceae</taxon>
        <taxon>Acinetobacter</taxon>
    </lineage>
</organism>
<keyword evidence="7" id="KW-1185">Reference proteome</keyword>
<evidence type="ECO:0000256" key="4">
    <source>
        <dbReference type="ARBA" id="ARBA00023163"/>
    </source>
</evidence>
<evidence type="ECO:0000256" key="3">
    <source>
        <dbReference type="ARBA" id="ARBA00023125"/>
    </source>
</evidence>
<dbReference type="InterPro" id="IPR017685">
    <property type="entry name" value="ArgP"/>
</dbReference>
<dbReference type="GO" id="GO:0003677">
    <property type="term" value="F:DNA binding"/>
    <property type="evidence" value="ECO:0007669"/>
    <property type="project" value="UniProtKB-KW"/>
</dbReference>
<dbReference type="NCBIfam" id="NF002964">
    <property type="entry name" value="PRK03635.1"/>
    <property type="match status" value="1"/>
</dbReference>
<dbReference type="Pfam" id="PF03466">
    <property type="entry name" value="LysR_substrate"/>
    <property type="match status" value="1"/>
</dbReference>
<sequence length="298" mass="33880">MLNHKQCEAFLAVAETGSFDAAAEHLHITASAVTLRIQSLEKNLGQMLLVRERPCRTTPAGLALMQHLQHSRLLEQQFIQNLQGQTDHAGFYQLNIATNDDSLATWLVPLLQQTVLEESICLHLQIDDQTQTHHLLEAGLVSACISTEEKAMKGCIAAPLGSMHYRMVCTPQFAQQWFPQGVYREALRKAPAVIYNRKDQFHGDILLKHFGLQQSSYPHHFIPSSHIFAQAICSSLGYGMLPDYQSMPYLKDGTLIEILPELRTDMHLYWHHWKQQSVQLQKLTQVLTQQAAIQMNQY</sequence>
<dbReference type="SUPFAM" id="SSF46785">
    <property type="entry name" value="Winged helix' DNA-binding domain"/>
    <property type="match status" value="1"/>
</dbReference>
<dbReference type="InterPro" id="IPR050176">
    <property type="entry name" value="LTTR"/>
</dbReference>
<dbReference type="InterPro" id="IPR036388">
    <property type="entry name" value="WH-like_DNA-bd_sf"/>
</dbReference>
<evidence type="ECO:0000313" key="7">
    <source>
        <dbReference type="Proteomes" id="UP000282388"/>
    </source>
</evidence>
<dbReference type="Gene3D" id="1.10.10.10">
    <property type="entry name" value="Winged helix-like DNA-binding domain superfamily/Winged helix DNA-binding domain"/>
    <property type="match status" value="1"/>
</dbReference>
<name>A0A3A8E2T8_9GAMM</name>
<evidence type="ECO:0000259" key="5">
    <source>
        <dbReference type="PROSITE" id="PS50931"/>
    </source>
</evidence>
<dbReference type="EMBL" id="RAXV01000048">
    <property type="protein sequence ID" value="RKG29277.1"/>
    <property type="molecule type" value="Genomic_DNA"/>
</dbReference>
<accession>A0A3A8E2T8</accession>
<keyword evidence="3" id="KW-0238">DNA-binding</keyword>
<dbReference type="InterPro" id="IPR005119">
    <property type="entry name" value="LysR_subst-bd"/>
</dbReference>
<dbReference type="PANTHER" id="PTHR30579">
    <property type="entry name" value="TRANSCRIPTIONAL REGULATOR"/>
    <property type="match status" value="1"/>
</dbReference>
<dbReference type="NCBIfam" id="NF009888">
    <property type="entry name" value="PRK13348.1"/>
    <property type="match status" value="1"/>
</dbReference>
<feature type="domain" description="HTH lysR-type" evidence="5">
    <location>
        <begin position="2"/>
        <end position="58"/>
    </location>
</feature>
<dbReference type="RefSeq" id="WP_120403780.1">
    <property type="nucleotide sequence ID" value="NZ_RAXV01000048.1"/>
</dbReference>
<dbReference type="OrthoDB" id="3252676at2"/>
<dbReference type="Gene3D" id="3.40.190.290">
    <property type="match status" value="1"/>
</dbReference>
<reference evidence="6 7" key="1">
    <citation type="submission" date="2018-09" db="EMBL/GenBank/DDBJ databases">
        <title>The draft genome of Acinetobacter spp. strains.</title>
        <authorList>
            <person name="Qin J."/>
            <person name="Feng Y."/>
            <person name="Zong Z."/>
        </authorList>
    </citation>
    <scope>NUCLEOTIDE SEQUENCE [LARGE SCALE GENOMIC DNA]</scope>
    <source>
        <strain evidence="6 7">WCHAc060012</strain>
    </source>
</reference>
<evidence type="ECO:0000256" key="1">
    <source>
        <dbReference type="ARBA" id="ARBA00009437"/>
    </source>
</evidence>
<comment type="similarity">
    <text evidence="1">Belongs to the LysR transcriptional regulatory family.</text>
</comment>
<dbReference type="PROSITE" id="PS50931">
    <property type="entry name" value="HTH_LYSR"/>
    <property type="match status" value="1"/>
</dbReference>
<dbReference type="PANTHER" id="PTHR30579:SF2">
    <property type="entry name" value="HTH-TYPE TRANSCRIPTIONAL REGULATOR ARGP"/>
    <property type="match status" value="1"/>
</dbReference>
<evidence type="ECO:0000313" key="6">
    <source>
        <dbReference type="EMBL" id="RKG29277.1"/>
    </source>
</evidence>
<gene>
    <name evidence="6" type="ORF">D7V32_15750</name>
</gene>
<evidence type="ECO:0000256" key="2">
    <source>
        <dbReference type="ARBA" id="ARBA00023015"/>
    </source>
</evidence>
<protein>
    <submittedName>
        <fullName evidence="6">LysR family transcriptional regulator ArgP</fullName>
    </submittedName>
</protein>
<dbReference type="NCBIfam" id="TIGR03298">
    <property type="entry name" value="argP"/>
    <property type="match status" value="1"/>
</dbReference>